<evidence type="ECO:0000256" key="3">
    <source>
        <dbReference type="ARBA" id="ARBA00023125"/>
    </source>
</evidence>
<evidence type="ECO:0000256" key="6">
    <source>
        <dbReference type="SAM" id="MobiDB-lite"/>
    </source>
</evidence>
<dbReference type="Proteomes" id="UP001187192">
    <property type="component" value="Unassembled WGS sequence"/>
</dbReference>
<dbReference type="GO" id="GO:0006355">
    <property type="term" value="P:regulation of DNA-templated transcription"/>
    <property type="evidence" value="ECO:0007669"/>
    <property type="project" value="InterPro"/>
</dbReference>
<dbReference type="AlphaFoldDB" id="A0AA88D5T4"/>
<name>A0AA88D5T4_FICCA</name>
<dbReference type="EMBL" id="BTGU01000015">
    <property type="protein sequence ID" value="GMN42732.1"/>
    <property type="molecule type" value="Genomic_DNA"/>
</dbReference>
<feature type="region of interest" description="Disordered" evidence="6">
    <location>
        <begin position="174"/>
        <end position="194"/>
    </location>
</feature>
<evidence type="ECO:0000256" key="5">
    <source>
        <dbReference type="ARBA" id="ARBA00023242"/>
    </source>
</evidence>
<dbReference type="PROSITE" id="PS51005">
    <property type="entry name" value="NAC"/>
    <property type="match status" value="1"/>
</dbReference>
<keyword evidence="3" id="KW-0238">DNA-binding</keyword>
<keyword evidence="4" id="KW-0804">Transcription</keyword>
<sequence>MSIIELPPEMAPGFRFYPTDEELIKDYLKPKLLGEDSEVDHVVAEVDFCNIEPWNLPLESKIKSKDRMWWFFCVQRLKLVKKSSKKKAETESANMIWKITGKKKTGTGSWKITGKEKEIKDQNTGECIGKKRTLVFDKTHNKNKKWVMQEFYIIPGNPLPNQSIYVLRRLKEKPNNKVQTPDGGEGEPSGDIRSEVENSATPAAISSAHGNEQVNQELLPQPLNSPVCELTDDEISLLSSVGFFRGHNETQALCGTGEREELPHEFLDSPAGGDTNAEGVDVESPHAICHLEKKTDERAGGLGCHEGEPGSDIIDDMNNPVAPAVISEEHGREEVNADLLSQSLLSPDYCLTEEDIRLLFSGCPSDGQQFNSGMHKYNPESANYVPHKGPYAISGSENITDEVTGNLGCDIVGKPSGYITSGIGYQAAPAATLEVHANTEVNGEYLSPDYYLTEEDICSIFAGSFSDGYNNSQALCGADEPEESPAEFLEGLKVKSDENFCGKTTSTLFNDSIQPKSLKRSCPLDGPARVDTDVGGVDGRVKRPRSLALGESLQ</sequence>
<dbReference type="InterPro" id="IPR003441">
    <property type="entry name" value="NAC-dom"/>
</dbReference>
<evidence type="ECO:0000313" key="8">
    <source>
        <dbReference type="EMBL" id="GMN42732.1"/>
    </source>
</evidence>
<evidence type="ECO:0000256" key="4">
    <source>
        <dbReference type="ARBA" id="ARBA00023163"/>
    </source>
</evidence>
<reference evidence="8" key="1">
    <citation type="submission" date="2023-07" db="EMBL/GenBank/DDBJ databases">
        <title>draft genome sequence of fig (Ficus carica).</title>
        <authorList>
            <person name="Takahashi T."/>
            <person name="Nishimura K."/>
        </authorList>
    </citation>
    <scope>NUCLEOTIDE SEQUENCE</scope>
</reference>
<evidence type="ECO:0000259" key="7">
    <source>
        <dbReference type="PROSITE" id="PS51005"/>
    </source>
</evidence>
<proteinExistence type="predicted"/>
<evidence type="ECO:0000256" key="1">
    <source>
        <dbReference type="ARBA" id="ARBA00004123"/>
    </source>
</evidence>
<evidence type="ECO:0000256" key="2">
    <source>
        <dbReference type="ARBA" id="ARBA00023015"/>
    </source>
</evidence>
<feature type="region of interest" description="Disordered" evidence="6">
    <location>
        <begin position="524"/>
        <end position="554"/>
    </location>
</feature>
<dbReference type="GO" id="GO:0003677">
    <property type="term" value="F:DNA binding"/>
    <property type="evidence" value="ECO:0007669"/>
    <property type="project" value="UniProtKB-KW"/>
</dbReference>
<comment type="caution">
    <text evidence="8">The sequence shown here is derived from an EMBL/GenBank/DDBJ whole genome shotgun (WGS) entry which is preliminary data.</text>
</comment>
<dbReference type="InterPro" id="IPR036093">
    <property type="entry name" value="NAC_dom_sf"/>
</dbReference>
<keyword evidence="9" id="KW-1185">Reference proteome</keyword>
<feature type="domain" description="NAC" evidence="7">
    <location>
        <begin position="10"/>
        <end position="173"/>
    </location>
</feature>
<dbReference type="Pfam" id="PF02365">
    <property type="entry name" value="NAM"/>
    <property type="match status" value="1"/>
</dbReference>
<dbReference type="Gene3D" id="2.170.150.80">
    <property type="entry name" value="NAC domain"/>
    <property type="match status" value="1"/>
</dbReference>
<gene>
    <name evidence="8" type="ORF">TIFTF001_011930</name>
</gene>
<dbReference type="SUPFAM" id="SSF101941">
    <property type="entry name" value="NAC domain"/>
    <property type="match status" value="1"/>
</dbReference>
<keyword evidence="2" id="KW-0805">Transcription regulation</keyword>
<dbReference type="GO" id="GO:0005634">
    <property type="term" value="C:nucleus"/>
    <property type="evidence" value="ECO:0007669"/>
    <property type="project" value="UniProtKB-SubCell"/>
</dbReference>
<dbReference type="PANTHER" id="PTHR31989">
    <property type="entry name" value="NAC DOMAIN-CONTAINING PROTEIN 82-RELATED"/>
    <property type="match status" value="1"/>
</dbReference>
<comment type="subcellular location">
    <subcellularLocation>
        <location evidence="1">Nucleus</location>
    </subcellularLocation>
</comment>
<evidence type="ECO:0000313" key="9">
    <source>
        <dbReference type="Proteomes" id="UP001187192"/>
    </source>
</evidence>
<keyword evidence="5" id="KW-0539">Nucleus</keyword>
<protein>
    <recommendedName>
        <fullName evidence="7">NAC domain-containing protein</fullName>
    </recommendedName>
</protein>
<organism evidence="8 9">
    <name type="scientific">Ficus carica</name>
    <name type="common">Common fig</name>
    <dbReference type="NCBI Taxonomy" id="3494"/>
    <lineage>
        <taxon>Eukaryota</taxon>
        <taxon>Viridiplantae</taxon>
        <taxon>Streptophyta</taxon>
        <taxon>Embryophyta</taxon>
        <taxon>Tracheophyta</taxon>
        <taxon>Spermatophyta</taxon>
        <taxon>Magnoliopsida</taxon>
        <taxon>eudicotyledons</taxon>
        <taxon>Gunneridae</taxon>
        <taxon>Pentapetalae</taxon>
        <taxon>rosids</taxon>
        <taxon>fabids</taxon>
        <taxon>Rosales</taxon>
        <taxon>Moraceae</taxon>
        <taxon>Ficeae</taxon>
        <taxon>Ficus</taxon>
    </lineage>
</organism>
<accession>A0AA88D5T4</accession>